<evidence type="ECO:0000256" key="3">
    <source>
        <dbReference type="ARBA" id="ARBA00022801"/>
    </source>
</evidence>
<feature type="chain" id="PRO_5045543571" description="Alpha-galactosidase" evidence="6">
    <location>
        <begin position="20"/>
        <end position="529"/>
    </location>
</feature>
<evidence type="ECO:0000256" key="2">
    <source>
        <dbReference type="ARBA" id="ARBA00022729"/>
    </source>
</evidence>
<evidence type="ECO:0000313" key="8">
    <source>
        <dbReference type="EMBL" id="UXX80984.1"/>
    </source>
</evidence>
<dbReference type="PANTHER" id="PTHR11452">
    <property type="entry name" value="ALPHA-GALACTOSIDASE/ALPHA-N-ACETYLGALACTOSAMINIDASE"/>
    <property type="match status" value="1"/>
</dbReference>
<dbReference type="InterPro" id="IPR041233">
    <property type="entry name" value="Melibiase_C"/>
</dbReference>
<dbReference type="Pfam" id="PF17801">
    <property type="entry name" value="Melibiase_C"/>
    <property type="match status" value="1"/>
</dbReference>
<dbReference type="PANTHER" id="PTHR11452:SF75">
    <property type="entry name" value="ALPHA-GALACTOSIDASE MEL1"/>
    <property type="match status" value="1"/>
</dbReference>
<dbReference type="InterPro" id="IPR013785">
    <property type="entry name" value="Aldolase_TIM"/>
</dbReference>
<dbReference type="InterPro" id="IPR017853">
    <property type="entry name" value="GH"/>
</dbReference>
<comment type="similarity">
    <text evidence="1 5">Belongs to the glycosyl hydrolase 27 family.</text>
</comment>
<dbReference type="SUPFAM" id="SSF51445">
    <property type="entry name" value="(Trans)glycosidases"/>
    <property type="match status" value="1"/>
</dbReference>
<dbReference type="PRINTS" id="PR00740">
    <property type="entry name" value="GLHYDRLASE27"/>
</dbReference>
<dbReference type="Pfam" id="PF16499">
    <property type="entry name" value="Melibiase_2"/>
    <property type="match status" value="1"/>
</dbReference>
<feature type="signal peptide" evidence="6">
    <location>
        <begin position="1"/>
        <end position="19"/>
    </location>
</feature>
<dbReference type="SUPFAM" id="SSF51011">
    <property type="entry name" value="Glycosyl hydrolase domain"/>
    <property type="match status" value="1"/>
</dbReference>
<evidence type="ECO:0000313" key="9">
    <source>
        <dbReference type="Proteomes" id="UP001062165"/>
    </source>
</evidence>
<keyword evidence="3 5" id="KW-0378">Hydrolase</keyword>
<organism evidence="8 9">
    <name type="scientific">Reichenbachiella carrageenanivorans</name>
    <dbReference type="NCBI Taxonomy" id="2979869"/>
    <lineage>
        <taxon>Bacteria</taxon>
        <taxon>Pseudomonadati</taxon>
        <taxon>Bacteroidota</taxon>
        <taxon>Cytophagia</taxon>
        <taxon>Cytophagales</taxon>
        <taxon>Reichenbachiellaceae</taxon>
        <taxon>Reichenbachiella</taxon>
    </lineage>
</organism>
<evidence type="ECO:0000256" key="4">
    <source>
        <dbReference type="ARBA" id="ARBA00023295"/>
    </source>
</evidence>
<keyword evidence="4 5" id="KW-0326">Glycosidase</keyword>
<comment type="catalytic activity">
    <reaction evidence="5">
        <text>Hydrolysis of terminal, non-reducing alpha-D-galactose residues in alpha-D-galactosides, including galactose oligosaccharides, galactomannans and galactolipids.</text>
        <dbReference type="EC" id="3.2.1.22"/>
    </reaction>
</comment>
<protein>
    <recommendedName>
        <fullName evidence="5">Alpha-galactosidase</fullName>
        <ecNumber evidence="5">3.2.1.22</ecNumber>
    </recommendedName>
    <alternativeName>
        <fullName evidence="5">Melibiase</fullName>
    </alternativeName>
</protein>
<feature type="domain" description="Alpha galactosidase C-terminal" evidence="7">
    <location>
        <begin position="320"/>
        <end position="396"/>
    </location>
</feature>
<evidence type="ECO:0000259" key="7">
    <source>
        <dbReference type="Pfam" id="PF17801"/>
    </source>
</evidence>
<dbReference type="CDD" id="cd14792">
    <property type="entry name" value="GH27"/>
    <property type="match status" value="1"/>
</dbReference>
<dbReference type="Gene3D" id="3.20.20.70">
    <property type="entry name" value="Aldolase class I"/>
    <property type="match status" value="1"/>
</dbReference>
<dbReference type="InterPro" id="IPR013780">
    <property type="entry name" value="Glyco_hydro_b"/>
</dbReference>
<dbReference type="EC" id="3.2.1.22" evidence="5"/>
<reference evidence="8" key="1">
    <citation type="submission" date="2022-10" db="EMBL/GenBank/DDBJ databases">
        <title>Comparative genomics and taxonomic characterization of three novel marine species of genus Reichenbachiella exhibiting antioxidant and polysaccharide degradation activities.</title>
        <authorList>
            <person name="Muhammad N."/>
            <person name="Lee Y.-J."/>
            <person name="Ko J."/>
            <person name="Kim S.-G."/>
        </authorList>
    </citation>
    <scope>NUCLEOTIDE SEQUENCE</scope>
    <source>
        <strain evidence="8">Wsw4-B4</strain>
    </source>
</reference>
<keyword evidence="5" id="KW-1015">Disulfide bond</keyword>
<evidence type="ECO:0000256" key="6">
    <source>
        <dbReference type="SAM" id="SignalP"/>
    </source>
</evidence>
<dbReference type="Gene3D" id="2.60.120.260">
    <property type="entry name" value="Galactose-binding domain-like"/>
    <property type="match status" value="1"/>
</dbReference>
<sequence>MKLLSQLGWISLVCLLACAQDTTIQEQQILNKSVGKTPIMGWSSWNHFHTNIDQRLIKETAEAMVSSGMADAGYQYVNIDDGYFGFRDRQNRLHAHEHKFPDGMKAISDYIHELGLKAGIYSEAGRHTCATKWDNDDHGFFAGMYGYEEQDMSLMLNEWGYDFIKVDYCDGFWKKMDEKKRYTAISEAITKTNKEVVFNVCRWTFPGTWVKGLADSWRISADIKPTFESICSIIDTAAYLAQYAEPGNFNDMDMLQVGRGMTYEEDKAHFSMWCIMASPLLSGNDLRKMSQKTIDILTNEEVIAINQDVAGIQAQKVYDQGDLELWVKPLGGRQSPTRAIAMFNRSDKPHTMTVTWQQAGIAGKAMVRDLWDHTDRGVFENEYTALVPSHGIVLVQVDAENSTVPSSYEAEYAYMNLYHVTDMADYVLNENASGGAVAVAVGGHEDNWIEWQHVYVPNDGNYMVELELIGQVEVAIEVVVNEGDAQILKTKKPPAMQVYLKKGYNKIRINNKEEVLPPIDKINILKQQV</sequence>
<name>A0ABY6D498_9BACT</name>
<evidence type="ECO:0000256" key="1">
    <source>
        <dbReference type="ARBA" id="ARBA00009743"/>
    </source>
</evidence>
<proteinExistence type="inferred from homology"/>
<dbReference type="RefSeq" id="WP_263052713.1">
    <property type="nucleotide sequence ID" value="NZ_CP106735.1"/>
</dbReference>
<dbReference type="InterPro" id="IPR002241">
    <property type="entry name" value="Glyco_hydro_27"/>
</dbReference>
<keyword evidence="2 6" id="KW-0732">Signal</keyword>
<evidence type="ECO:0000256" key="5">
    <source>
        <dbReference type="RuleBase" id="RU361168"/>
    </source>
</evidence>
<dbReference type="EMBL" id="CP106735">
    <property type="protein sequence ID" value="UXX80984.1"/>
    <property type="molecule type" value="Genomic_DNA"/>
</dbReference>
<keyword evidence="9" id="KW-1185">Reference proteome</keyword>
<dbReference type="Proteomes" id="UP001062165">
    <property type="component" value="Chromosome"/>
</dbReference>
<dbReference type="Gene3D" id="2.60.40.1180">
    <property type="entry name" value="Golgi alpha-mannosidase II"/>
    <property type="match status" value="1"/>
</dbReference>
<accession>A0ABY6D498</accession>
<gene>
    <name evidence="8" type="ORF">N7E81_07715</name>
</gene>